<dbReference type="InterPro" id="IPR005838">
    <property type="entry name" value="T3SS_IM_P"/>
</dbReference>
<evidence type="ECO:0000256" key="11">
    <source>
        <dbReference type="ARBA" id="ARBA00023225"/>
    </source>
</evidence>
<dbReference type="NCBIfam" id="NF009438">
    <property type="entry name" value="PRK12797.1"/>
    <property type="match status" value="1"/>
</dbReference>
<protein>
    <recommendedName>
        <fullName evidence="2 12">Flagellar biosynthetic protein FliP</fullName>
    </recommendedName>
</protein>
<evidence type="ECO:0000256" key="1">
    <source>
        <dbReference type="ARBA" id="ARBA00006257"/>
    </source>
</evidence>
<comment type="function">
    <text evidence="12">Plays a role in the flagellum-specific transport system.</text>
</comment>
<evidence type="ECO:0000256" key="2">
    <source>
        <dbReference type="ARBA" id="ARBA00021714"/>
    </source>
</evidence>
<feature type="transmembrane region" description="Helical" evidence="12">
    <location>
        <begin position="123"/>
        <end position="142"/>
    </location>
</feature>
<dbReference type="EMBL" id="FMYQ01000016">
    <property type="protein sequence ID" value="SDD22668.1"/>
    <property type="molecule type" value="Genomic_DNA"/>
</dbReference>
<dbReference type="InterPro" id="IPR005837">
    <property type="entry name" value="FliP"/>
</dbReference>
<keyword evidence="5 12" id="KW-0812">Transmembrane</keyword>
<evidence type="ECO:0000256" key="8">
    <source>
        <dbReference type="ARBA" id="ARBA00022989"/>
    </source>
</evidence>
<evidence type="ECO:0000256" key="5">
    <source>
        <dbReference type="ARBA" id="ARBA00022692"/>
    </source>
</evidence>
<keyword evidence="14" id="KW-1185">Reference proteome</keyword>
<evidence type="ECO:0000256" key="6">
    <source>
        <dbReference type="ARBA" id="ARBA00022795"/>
    </source>
</evidence>
<evidence type="ECO:0000256" key="4">
    <source>
        <dbReference type="ARBA" id="ARBA00022475"/>
    </source>
</evidence>
<dbReference type="GO" id="GO:0009306">
    <property type="term" value="P:protein secretion"/>
    <property type="evidence" value="ECO:0007669"/>
    <property type="project" value="UniProtKB-UniRule"/>
</dbReference>
<keyword evidence="7 12" id="KW-0653">Protein transport</keyword>
<sequence>MHGSSLQAAPAGGDARARADSLAKIARAALPFALMLGAGALALALPHLAHAQSAGGPQGLPAFNTSPGPNGGTTYSLSVQTMLLLTMLSFLPAMVLMMTSFTRIIIVLSLLRQAIGTTTTPPNQVLVGLALFLTLFVMSPVLDKAYNDGYKPFAAGAISMDDAVTRGVAPFKTFMLRQTRESDLALFARISHAAPMQGPEDVPLTLLVPSFVTSELKTGFQIGFTIFIPFLIIDMVVASVLMSMGMMMVSPATISLPFKLMLFVLVDGWQLLIGSLAQSFT</sequence>
<evidence type="ECO:0000313" key="13">
    <source>
        <dbReference type="EMBL" id="SDD22668.1"/>
    </source>
</evidence>
<feature type="transmembrane region" description="Helical" evidence="12">
    <location>
        <begin position="256"/>
        <end position="277"/>
    </location>
</feature>
<keyword evidence="6 12" id="KW-1005">Bacterial flagellum biogenesis</keyword>
<evidence type="ECO:0000256" key="9">
    <source>
        <dbReference type="ARBA" id="ARBA00023136"/>
    </source>
</evidence>
<accession>A0A1G6T0U3</accession>
<dbReference type="PANTHER" id="PTHR30587">
    <property type="entry name" value="FLAGELLAR BIOSYNTHETIC PROTEIN FLIP"/>
    <property type="match status" value="1"/>
</dbReference>
<dbReference type="GO" id="GO:0005886">
    <property type="term" value="C:plasma membrane"/>
    <property type="evidence" value="ECO:0007669"/>
    <property type="project" value="UniProtKB-SubCell"/>
</dbReference>
<proteinExistence type="inferred from homology"/>
<keyword evidence="3 12" id="KW-0813">Transport</keyword>
<keyword evidence="4 12" id="KW-1003">Cell membrane</keyword>
<dbReference type="OrthoDB" id="9805111at2"/>
<dbReference type="NCBIfam" id="TIGR01103">
    <property type="entry name" value="fliP"/>
    <property type="match status" value="1"/>
</dbReference>
<dbReference type="Pfam" id="PF00813">
    <property type="entry name" value="FliP"/>
    <property type="match status" value="1"/>
</dbReference>
<dbReference type="PRINTS" id="PR01302">
    <property type="entry name" value="TYPE3IMPPROT"/>
</dbReference>
<evidence type="ECO:0000256" key="3">
    <source>
        <dbReference type="ARBA" id="ARBA00022448"/>
    </source>
</evidence>
<dbReference type="PRINTS" id="PR00951">
    <property type="entry name" value="FLGBIOSNFLIP"/>
</dbReference>
<keyword evidence="13" id="KW-0966">Cell projection</keyword>
<keyword evidence="11 12" id="KW-1006">Bacterial flagellum protein export</keyword>
<feature type="transmembrane region" description="Helical" evidence="12">
    <location>
        <begin position="82"/>
        <end position="111"/>
    </location>
</feature>
<keyword evidence="13" id="KW-0969">Cilium</keyword>
<name>A0A1G6T0U3_9BURK</name>
<gene>
    <name evidence="12" type="primary">fliP</name>
    <name evidence="13" type="ORF">SAMN05421548_11677</name>
</gene>
<dbReference type="Proteomes" id="UP000198908">
    <property type="component" value="Unassembled WGS sequence"/>
</dbReference>
<comment type="similarity">
    <text evidence="1 12">Belongs to the FliP/MopC/SpaP family.</text>
</comment>
<dbReference type="STRING" id="416944.SAMN05421548_11677"/>
<dbReference type="GO" id="GO:0009425">
    <property type="term" value="C:bacterial-type flagellum basal body"/>
    <property type="evidence" value="ECO:0007669"/>
    <property type="project" value="UniProtKB-SubCell"/>
</dbReference>
<evidence type="ECO:0000256" key="10">
    <source>
        <dbReference type="ARBA" id="ARBA00023143"/>
    </source>
</evidence>
<feature type="transmembrane region" description="Helical" evidence="12">
    <location>
        <begin position="28"/>
        <end position="49"/>
    </location>
</feature>
<reference evidence="14" key="1">
    <citation type="submission" date="2016-09" db="EMBL/GenBank/DDBJ databases">
        <authorList>
            <person name="Varghese N."/>
            <person name="Submissions S."/>
        </authorList>
    </citation>
    <scope>NUCLEOTIDE SEQUENCE [LARGE SCALE GENOMIC DNA]</scope>
    <source>
        <strain evidence="14">TNe-862</strain>
    </source>
</reference>
<evidence type="ECO:0000256" key="7">
    <source>
        <dbReference type="ARBA" id="ARBA00022927"/>
    </source>
</evidence>
<keyword evidence="9 12" id="KW-0472">Membrane</keyword>
<organism evidence="13 14">
    <name type="scientific">Paraburkholderia lycopersici</name>
    <dbReference type="NCBI Taxonomy" id="416944"/>
    <lineage>
        <taxon>Bacteria</taxon>
        <taxon>Pseudomonadati</taxon>
        <taxon>Pseudomonadota</taxon>
        <taxon>Betaproteobacteria</taxon>
        <taxon>Burkholderiales</taxon>
        <taxon>Burkholderiaceae</taxon>
        <taxon>Paraburkholderia</taxon>
    </lineage>
</organism>
<dbReference type="GO" id="GO:0044781">
    <property type="term" value="P:bacterial-type flagellum organization"/>
    <property type="evidence" value="ECO:0007669"/>
    <property type="project" value="UniProtKB-UniRule"/>
</dbReference>
<keyword evidence="13" id="KW-0282">Flagellum</keyword>
<evidence type="ECO:0000313" key="14">
    <source>
        <dbReference type="Proteomes" id="UP000198908"/>
    </source>
</evidence>
<dbReference type="PROSITE" id="PS01060">
    <property type="entry name" value="FLIP_1"/>
    <property type="match status" value="1"/>
</dbReference>
<feature type="transmembrane region" description="Helical" evidence="12">
    <location>
        <begin position="220"/>
        <end position="244"/>
    </location>
</feature>
<dbReference type="PANTHER" id="PTHR30587:SF0">
    <property type="entry name" value="FLAGELLAR BIOSYNTHETIC PROTEIN FLIP"/>
    <property type="match status" value="1"/>
</dbReference>
<keyword evidence="10" id="KW-0975">Bacterial flagellum</keyword>
<dbReference type="AlphaFoldDB" id="A0A1G6T0U3"/>
<keyword evidence="8 12" id="KW-1133">Transmembrane helix</keyword>
<dbReference type="PROSITE" id="PS01061">
    <property type="entry name" value="FLIP_2"/>
    <property type="match status" value="1"/>
</dbReference>
<comment type="subcellular location">
    <subcellularLocation>
        <location evidence="12">Cell membrane</location>
        <topology evidence="12">Multi-pass membrane protein</topology>
    </subcellularLocation>
    <subcellularLocation>
        <location evidence="12">Bacterial flagellum basal body</location>
    </subcellularLocation>
</comment>
<evidence type="ECO:0000256" key="12">
    <source>
        <dbReference type="RuleBase" id="RU362069"/>
    </source>
</evidence>